<dbReference type="FunFam" id="3.30.70.870:FF:000001">
    <property type="entry name" value="Elongation factor G"/>
    <property type="match status" value="1"/>
</dbReference>
<keyword evidence="3 8" id="KW-0547">Nucleotide-binding</keyword>
<evidence type="ECO:0000256" key="7">
    <source>
        <dbReference type="ARBA" id="ARBA00024731"/>
    </source>
</evidence>
<dbReference type="InterPro" id="IPR000795">
    <property type="entry name" value="T_Tr_GTP-bd_dom"/>
</dbReference>
<evidence type="ECO:0000313" key="11">
    <source>
        <dbReference type="Proteomes" id="UP000001732"/>
    </source>
</evidence>
<dbReference type="InterPro" id="IPR005225">
    <property type="entry name" value="Small_GTP-bd"/>
</dbReference>
<feature type="domain" description="Tr-type G" evidence="9">
    <location>
        <begin position="10"/>
        <end position="284"/>
    </location>
</feature>
<comment type="subcellular location">
    <subcellularLocation>
        <location evidence="8">Cytoplasm</location>
    </subcellularLocation>
</comment>
<dbReference type="InterPro" id="IPR041095">
    <property type="entry name" value="EFG_II"/>
</dbReference>
<evidence type="ECO:0000256" key="2">
    <source>
        <dbReference type="ARBA" id="ARBA00017872"/>
    </source>
</evidence>
<dbReference type="Gene3D" id="3.30.70.240">
    <property type="match status" value="1"/>
</dbReference>
<dbReference type="KEGG" id="cpo:COPRO5265_1015"/>
<dbReference type="AlphaFoldDB" id="B5Y990"/>
<evidence type="ECO:0000256" key="3">
    <source>
        <dbReference type="ARBA" id="ARBA00022741"/>
    </source>
</evidence>
<dbReference type="Pfam" id="PF00009">
    <property type="entry name" value="GTP_EFTU"/>
    <property type="match status" value="1"/>
</dbReference>
<evidence type="ECO:0000259" key="9">
    <source>
        <dbReference type="PROSITE" id="PS51722"/>
    </source>
</evidence>
<dbReference type="GO" id="GO:0003746">
    <property type="term" value="F:translation elongation factor activity"/>
    <property type="evidence" value="ECO:0007669"/>
    <property type="project" value="UniProtKB-UniRule"/>
</dbReference>
<dbReference type="PROSITE" id="PS00301">
    <property type="entry name" value="G_TR_1"/>
    <property type="match status" value="1"/>
</dbReference>
<dbReference type="SMART" id="SM00838">
    <property type="entry name" value="EFG_C"/>
    <property type="match status" value="1"/>
</dbReference>
<feature type="binding site" evidence="8">
    <location>
        <begin position="19"/>
        <end position="26"/>
    </location>
    <ligand>
        <name>GTP</name>
        <dbReference type="ChEBI" id="CHEBI:37565"/>
    </ligand>
</feature>
<name>B5Y990_COPPD</name>
<dbReference type="CDD" id="cd04088">
    <property type="entry name" value="EFG_mtEFG_II"/>
    <property type="match status" value="1"/>
</dbReference>
<dbReference type="InterPro" id="IPR035647">
    <property type="entry name" value="EFG_III/V"/>
</dbReference>
<reference evidence="10 11" key="2">
    <citation type="journal article" date="2014" name="Genome Announc.">
        <title>Complete Genome Sequence of Coprothermobacter proteolyticus DSM 5265.</title>
        <authorList>
            <person name="Alexiev A."/>
            <person name="Coil D.A."/>
            <person name="Badger J.H."/>
            <person name="Enticknap J."/>
            <person name="Ward N."/>
            <person name="Robb F.T."/>
            <person name="Eisen J.A."/>
        </authorList>
    </citation>
    <scope>NUCLEOTIDE SEQUENCE [LARGE SCALE GENOMIC DNA]</scope>
    <source>
        <strain evidence="11">ATCC 35245 / DSM 5265 / OCM 4 / BT</strain>
    </source>
</reference>
<dbReference type="NCBIfam" id="TIGR00484">
    <property type="entry name" value="EF-G"/>
    <property type="match status" value="1"/>
</dbReference>
<dbReference type="GO" id="GO:0005737">
    <property type="term" value="C:cytoplasm"/>
    <property type="evidence" value="ECO:0007669"/>
    <property type="project" value="UniProtKB-SubCell"/>
</dbReference>
<dbReference type="SMART" id="SM00889">
    <property type="entry name" value="EFG_IV"/>
    <property type="match status" value="1"/>
</dbReference>
<dbReference type="NCBIfam" id="TIGR00231">
    <property type="entry name" value="small_GTP"/>
    <property type="match status" value="1"/>
</dbReference>
<sequence length="699" mass="78039">MADHREYTLEKTRNIGIAAHIDAGKTTTTERILFFTGKSHKMGEVHDGTATMDFMEQEKERGITIMAAATTCFWKDHRINIIDTPGHVDFTIEVERSLRVLDGAVVVIDAVAGVQPQTETVWRQADRYSVPRIVFVNKMDRNGANFLRAINTMKERLGVNAVPVQLMIGSEENFQGVVDLIERKAYYWTDVLGTSFEERPIPSDMLDLVEEYREKLVEAAVEMDDEVMEKYLEGEDVTADEIRMCLRKGTIERKIVPVLGGSAYKNKGIQPLLDAVVYYLPSPLDLPPVKGINPKTNEEEERAPLDSEPLAAFIFKIQTDPYVGKLAWVRVYSGVLHAGSYVYNVTKDSKERVSRLLRMHASHREDVEAIGAGDLGAIVGMRNVSTGDTLADENAPIILESLFIPEPVISLSIEPKTQQDQDRLSMGLQRLAEEDPTFRVKVDQETGETIISGMGELHLDIIVDRLRREFKVDANIGKPQVSYRETIKKAVRTEGKYIRQSGGRGQYGHVVVEFEPLPRGTGIIFENKIVGGVIPKEYIPAVEKGIREAFENGVIAGYPIVDVKATLVDGSYHEVDSSEIAFHLAAARAVRVGIPQADPVLLEPIMKVEVVVPEDYMGDVMGDLSSRRGRIIGIEAQGHLQEIRAEVPLAEMFGYATVLRSLTQGRGSFVMEFSHYEEVPSKIAETIIESRGKLRRSEE</sequence>
<keyword evidence="11" id="KW-1185">Reference proteome</keyword>
<comment type="similarity">
    <text evidence="1 8">Belongs to the TRAFAC class translation factor GTPase superfamily. Classic translation factor GTPase family. EF-G/EF-2 subfamily.</text>
</comment>
<dbReference type="PANTHER" id="PTHR43261:SF1">
    <property type="entry name" value="RIBOSOME-RELEASING FACTOR 2, MITOCHONDRIAL"/>
    <property type="match status" value="1"/>
</dbReference>
<dbReference type="InterPro" id="IPR005517">
    <property type="entry name" value="Transl_elong_EFG/EF2_IV"/>
</dbReference>
<dbReference type="InterPro" id="IPR014721">
    <property type="entry name" value="Ribsml_uS5_D2-typ_fold_subgr"/>
</dbReference>
<dbReference type="CDD" id="cd03713">
    <property type="entry name" value="EFG_mtEFG_C"/>
    <property type="match status" value="1"/>
</dbReference>
<dbReference type="HAMAP" id="MF_00054_B">
    <property type="entry name" value="EF_G_EF_2_B"/>
    <property type="match status" value="1"/>
</dbReference>
<evidence type="ECO:0000256" key="4">
    <source>
        <dbReference type="ARBA" id="ARBA00022768"/>
    </source>
</evidence>
<dbReference type="Pfam" id="PF22042">
    <property type="entry name" value="EF-G_D2"/>
    <property type="match status" value="1"/>
</dbReference>
<accession>B5Y990</accession>
<dbReference type="NCBIfam" id="NF009379">
    <property type="entry name" value="PRK12740.1-3"/>
    <property type="match status" value="1"/>
</dbReference>
<keyword evidence="8" id="KW-0963">Cytoplasm</keyword>
<organism evidence="10 11">
    <name type="scientific">Coprothermobacter proteolyticus (strain ATCC 35245 / DSM 5265 / OCM 4 / BT)</name>
    <dbReference type="NCBI Taxonomy" id="309798"/>
    <lineage>
        <taxon>Bacteria</taxon>
        <taxon>Pseudomonadati</taxon>
        <taxon>Coprothermobacterota</taxon>
        <taxon>Coprothermobacteria</taxon>
        <taxon>Coprothermobacterales</taxon>
        <taxon>Coprothermobacteraceae</taxon>
        <taxon>Coprothermobacter</taxon>
    </lineage>
</organism>
<dbReference type="NCBIfam" id="NF009381">
    <property type="entry name" value="PRK12740.1-5"/>
    <property type="match status" value="1"/>
</dbReference>
<dbReference type="InterPro" id="IPR031157">
    <property type="entry name" value="G_TR_CS"/>
</dbReference>
<feature type="binding site" evidence="8">
    <location>
        <begin position="83"/>
        <end position="87"/>
    </location>
    <ligand>
        <name>GTP</name>
        <dbReference type="ChEBI" id="CHEBI:37565"/>
    </ligand>
</feature>
<dbReference type="FunFam" id="2.40.30.10:FF:000006">
    <property type="entry name" value="Elongation factor G"/>
    <property type="match status" value="1"/>
</dbReference>
<dbReference type="InterPro" id="IPR004540">
    <property type="entry name" value="Transl_elong_EFG/EF2"/>
</dbReference>
<comment type="function">
    <text evidence="7 8">Catalyzes the GTP-dependent ribosomal translocation step during translation elongation. During this step, the ribosome changes from the pre-translocational (PRE) to the post-translocational (POST) state as the newly formed A-site-bound peptidyl-tRNA and P-site-bound deacylated tRNA move to the P and E sites, respectively. Catalyzes the coordinated movement of the two tRNA molecules, the mRNA and conformational changes in the ribosome.</text>
</comment>
<dbReference type="InterPro" id="IPR009022">
    <property type="entry name" value="EFG_III"/>
</dbReference>
<dbReference type="HOGENOM" id="CLU_002794_4_1_9"/>
<dbReference type="NCBIfam" id="NF009891">
    <property type="entry name" value="PRK13351.1-1"/>
    <property type="match status" value="1"/>
</dbReference>
<dbReference type="SUPFAM" id="SSF54211">
    <property type="entry name" value="Ribosomal protein S5 domain 2-like"/>
    <property type="match status" value="1"/>
</dbReference>
<dbReference type="PROSITE" id="PS51722">
    <property type="entry name" value="G_TR_2"/>
    <property type="match status" value="1"/>
</dbReference>
<dbReference type="OrthoDB" id="9804431at2"/>
<evidence type="ECO:0000313" key="10">
    <source>
        <dbReference type="EMBL" id="ACI17100.1"/>
    </source>
</evidence>
<dbReference type="PRINTS" id="PR00315">
    <property type="entry name" value="ELONGATNFCT"/>
</dbReference>
<dbReference type="CDD" id="cd01886">
    <property type="entry name" value="EF-G"/>
    <property type="match status" value="1"/>
</dbReference>
<feature type="binding site" evidence="8">
    <location>
        <begin position="137"/>
        <end position="140"/>
    </location>
    <ligand>
        <name>GTP</name>
        <dbReference type="ChEBI" id="CHEBI:37565"/>
    </ligand>
</feature>
<evidence type="ECO:0000256" key="8">
    <source>
        <dbReference type="HAMAP-Rule" id="MF_00054"/>
    </source>
</evidence>
<dbReference type="FunFam" id="3.30.70.240:FF:000001">
    <property type="entry name" value="Elongation factor G"/>
    <property type="match status" value="1"/>
</dbReference>
<dbReference type="SUPFAM" id="SSF54980">
    <property type="entry name" value="EF-G C-terminal domain-like"/>
    <property type="match status" value="2"/>
</dbReference>
<evidence type="ECO:0000256" key="5">
    <source>
        <dbReference type="ARBA" id="ARBA00022917"/>
    </source>
</evidence>
<dbReference type="Gene3D" id="2.40.30.10">
    <property type="entry name" value="Translation factors"/>
    <property type="match status" value="1"/>
</dbReference>
<dbReference type="Pfam" id="PF14492">
    <property type="entry name" value="EFG_III"/>
    <property type="match status" value="1"/>
</dbReference>
<dbReference type="GO" id="GO:0032790">
    <property type="term" value="P:ribosome disassembly"/>
    <property type="evidence" value="ECO:0007669"/>
    <property type="project" value="TreeGrafter"/>
</dbReference>
<dbReference type="Gene3D" id="3.40.50.300">
    <property type="entry name" value="P-loop containing nucleotide triphosphate hydrolases"/>
    <property type="match status" value="1"/>
</dbReference>
<dbReference type="Gene3D" id="3.30.70.870">
    <property type="entry name" value="Elongation Factor G (Translational Gtpase), domain 3"/>
    <property type="match status" value="1"/>
</dbReference>
<dbReference type="GO" id="GO:0003924">
    <property type="term" value="F:GTPase activity"/>
    <property type="evidence" value="ECO:0007669"/>
    <property type="project" value="InterPro"/>
</dbReference>
<proteinExistence type="inferred from homology"/>
<keyword evidence="5 8" id="KW-0648">Protein biosynthesis</keyword>
<dbReference type="Pfam" id="PF03764">
    <property type="entry name" value="EFG_IV"/>
    <property type="match status" value="1"/>
</dbReference>
<dbReference type="FunFam" id="3.40.50.300:FF:000029">
    <property type="entry name" value="Elongation factor G"/>
    <property type="match status" value="1"/>
</dbReference>
<dbReference type="STRING" id="309798.COPRO5265_1015"/>
<dbReference type="Proteomes" id="UP000001732">
    <property type="component" value="Chromosome"/>
</dbReference>
<evidence type="ECO:0000256" key="1">
    <source>
        <dbReference type="ARBA" id="ARBA00005870"/>
    </source>
</evidence>
<protein>
    <recommendedName>
        <fullName evidence="2 8">Elongation factor G</fullName>
        <shortName evidence="8">EF-G</shortName>
    </recommendedName>
</protein>
<dbReference type="InterPro" id="IPR000640">
    <property type="entry name" value="EFG_V-like"/>
</dbReference>
<dbReference type="PANTHER" id="PTHR43261">
    <property type="entry name" value="TRANSLATION ELONGATION FACTOR G-RELATED"/>
    <property type="match status" value="1"/>
</dbReference>
<dbReference type="FunFam" id="3.30.230.10:FF:000003">
    <property type="entry name" value="Elongation factor G"/>
    <property type="match status" value="1"/>
</dbReference>
<reference evidence="11" key="1">
    <citation type="submission" date="2008-08" db="EMBL/GenBank/DDBJ databases">
        <title>The complete genome sequence of Coprothermobacter proteolyticus strain ATCC 5245 / DSM 5265 / BT.</title>
        <authorList>
            <person name="Dodson R.J."/>
            <person name="Durkin A.S."/>
            <person name="Wu M."/>
            <person name="Eisen J."/>
            <person name="Sutton G."/>
        </authorList>
    </citation>
    <scope>NUCLEOTIDE SEQUENCE [LARGE SCALE GENOMIC DNA]</scope>
    <source>
        <strain evidence="11">ATCC 35245 / DSM 5265 / OCM 4 / BT</strain>
    </source>
</reference>
<dbReference type="SUPFAM" id="SSF52540">
    <property type="entry name" value="P-loop containing nucleoside triphosphate hydrolases"/>
    <property type="match status" value="1"/>
</dbReference>
<evidence type="ECO:0000256" key="6">
    <source>
        <dbReference type="ARBA" id="ARBA00023134"/>
    </source>
</evidence>
<keyword evidence="6 8" id="KW-0342">GTP-binding</keyword>
<dbReference type="Gene3D" id="3.30.230.10">
    <property type="match status" value="1"/>
</dbReference>
<dbReference type="EMBL" id="CP001145">
    <property type="protein sequence ID" value="ACI17100.1"/>
    <property type="molecule type" value="Genomic_DNA"/>
</dbReference>
<dbReference type="RefSeq" id="WP_012543752.1">
    <property type="nucleotide sequence ID" value="NC_011295.1"/>
</dbReference>
<dbReference type="InterPro" id="IPR035649">
    <property type="entry name" value="EFG_V"/>
</dbReference>
<dbReference type="InterPro" id="IPR009000">
    <property type="entry name" value="Transl_B-barrel_sf"/>
</dbReference>
<dbReference type="GO" id="GO:0005525">
    <property type="term" value="F:GTP binding"/>
    <property type="evidence" value="ECO:0007669"/>
    <property type="project" value="UniProtKB-UniRule"/>
</dbReference>
<keyword evidence="4 8" id="KW-0251">Elongation factor</keyword>
<gene>
    <name evidence="10" type="primary">fusA1</name>
    <name evidence="8" type="synonym">fusA</name>
    <name evidence="10" type="ordered locus">COPRO5265_1015</name>
</gene>
<dbReference type="InterPro" id="IPR053905">
    <property type="entry name" value="EF-G-like_DII"/>
</dbReference>
<dbReference type="InterPro" id="IPR047872">
    <property type="entry name" value="EFG_IV"/>
</dbReference>
<dbReference type="InterPro" id="IPR020568">
    <property type="entry name" value="Ribosomal_Su5_D2-typ_SF"/>
</dbReference>
<dbReference type="CDD" id="cd16262">
    <property type="entry name" value="EFG_III"/>
    <property type="match status" value="1"/>
</dbReference>
<dbReference type="Pfam" id="PF00679">
    <property type="entry name" value="EFG_C"/>
    <property type="match status" value="1"/>
</dbReference>
<dbReference type="eggNOG" id="COG0480">
    <property type="taxonomic scope" value="Bacteria"/>
</dbReference>
<dbReference type="InterPro" id="IPR027417">
    <property type="entry name" value="P-loop_NTPase"/>
</dbReference>
<dbReference type="CDD" id="cd01434">
    <property type="entry name" value="EFG_mtEFG1_IV"/>
    <property type="match status" value="1"/>
</dbReference>
<dbReference type="SUPFAM" id="SSF50447">
    <property type="entry name" value="Translation proteins"/>
    <property type="match status" value="1"/>
</dbReference>